<evidence type="ECO:0000313" key="3">
    <source>
        <dbReference type="EMBL" id="MFC7443073.1"/>
    </source>
</evidence>
<feature type="compositionally biased region" description="Basic and acidic residues" evidence="1">
    <location>
        <begin position="204"/>
        <end position="225"/>
    </location>
</feature>
<feature type="region of interest" description="Disordered" evidence="1">
    <location>
        <begin position="1"/>
        <end position="45"/>
    </location>
</feature>
<proteinExistence type="predicted"/>
<dbReference type="Gene3D" id="2.170.16.10">
    <property type="entry name" value="Hedgehog/Intein (Hint) domain"/>
    <property type="match status" value="1"/>
</dbReference>
<feature type="non-terminal residue" evidence="3">
    <location>
        <position position="1"/>
    </location>
</feature>
<dbReference type="InterPro" id="IPR003587">
    <property type="entry name" value="Hint_dom_N"/>
</dbReference>
<dbReference type="CDD" id="cd00081">
    <property type="entry name" value="Hint"/>
    <property type="match status" value="1"/>
</dbReference>
<dbReference type="Proteomes" id="UP001596500">
    <property type="component" value="Unassembled WGS sequence"/>
</dbReference>
<organism evidence="3 4">
    <name type="scientific">Laceyella putida</name>
    <dbReference type="NCBI Taxonomy" id="110101"/>
    <lineage>
        <taxon>Bacteria</taxon>
        <taxon>Bacillati</taxon>
        <taxon>Bacillota</taxon>
        <taxon>Bacilli</taxon>
        <taxon>Bacillales</taxon>
        <taxon>Thermoactinomycetaceae</taxon>
        <taxon>Laceyella</taxon>
    </lineage>
</organism>
<gene>
    <name evidence="3" type="ORF">ACFQNG_18560</name>
</gene>
<dbReference type="SMART" id="SM00306">
    <property type="entry name" value="HintN"/>
    <property type="match status" value="1"/>
</dbReference>
<dbReference type="EMBL" id="JBHTBW010000074">
    <property type="protein sequence ID" value="MFC7443073.1"/>
    <property type="molecule type" value="Genomic_DNA"/>
</dbReference>
<name>A0ABW2RPY4_9BACL</name>
<feature type="domain" description="Hint" evidence="2">
    <location>
        <begin position="51"/>
        <end position="145"/>
    </location>
</feature>
<feature type="region of interest" description="Disordered" evidence="1">
    <location>
        <begin position="188"/>
        <end position="251"/>
    </location>
</feature>
<sequence length="301" mass="34165">TKKRVRVAKGKVKRTYKKAKATAKRTASKAKQKLRGGAKSKPSPKQKFACARCFTAGTKIVTDKGKKDIQTIRLGDKVLAKDPNTGKQAFKTVQLLFKRTVKELYEIKIGKEKLQTTGEHPFWVKDKGWVVAKDLKPGDFFQTASGTYIAIDQIQRVKKNAVVYNFTVEDFHTYYVSDLQIFTHNTGKGDECGPKKSSIPGQGYHKETYGPKPVKPKDATKKWEEFLGEGPYTNKHPRTGQPDPDRLVSKDGKRSIRYGNHEMNSKPTKHHYHEETWTYDEINDVMNVDNVVIRVPLPKGK</sequence>
<reference evidence="4" key="1">
    <citation type="journal article" date="2019" name="Int. J. Syst. Evol. Microbiol.">
        <title>The Global Catalogue of Microorganisms (GCM) 10K type strain sequencing project: providing services to taxonomists for standard genome sequencing and annotation.</title>
        <authorList>
            <consortium name="The Broad Institute Genomics Platform"/>
            <consortium name="The Broad Institute Genome Sequencing Center for Infectious Disease"/>
            <person name="Wu L."/>
            <person name="Ma J."/>
        </authorList>
    </citation>
    <scope>NUCLEOTIDE SEQUENCE [LARGE SCALE GENOMIC DNA]</scope>
    <source>
        <strain evidence="4">CGMCC 1.12942</strain>
    </source>
</reference>
<dbReference type="PROSITE" id="PS50817">
    <property type="entry name" value="INTEIN_N_TER"/>
    <property type="match status" value="1"/>
</dbReference>
<evidence type="ECO:0000313" key="4">
    <source>
        <dbReference type="Proteomes" id="UP001596500"/>
    </source>
</evidence>
<keyword evidence="4" id="KW-1185">Reference proteome</keyword>
<protein>
    <submittedName>
        <fullName evidence="3">Polymorphic toxin-type HINT domain-containing protein</fullName>
    </submittedName>
</protein>
<dbReference type="NCBIfam" id="TIGR01443">
    <property type="entry name" value="intein_Cterm"/>
    <property type="match status" value="1"/>
</dbReference>
<dbReference type="SUPFAM" id="SSF51294">
    <property type="entry name" value="Hedgehog/intein (Hint) domain"/>
    <property type="match status" value="1"/>
</dbReference>
<dbReference type="InterPro" id="IPR006141">
    <property type="entry name" value="Intein_N"/>
</dbReference>
<dbReference type="RefSeq" id="WP_379867403.1">
    <property type="nucleotide sequence ID" value="NZ_JBHTBW010000074.1"/>
</dbReference>
<dbReference type="InterPro" id="IPR030934">
    <property type="entry name" value="Intein_C"/>
</dbReference>
<dbReference type="InterPro" id="IPR036844">
    <property type="entry name" value="Hint_dom_sf"/>
</dbReference>
<evidence type="ECO:0000259" key="2">
    <source>
        <dbReference type="SMART" id="SM00306"/>
    </source>
</evidence>
<accession>A0ABW2RPY4</accession>
<feature type="compositionally biased region" description="Basic residues" evidence="1">
    <location>
        <begin position="1"/>
        <end position="44"/>
    </location>
</feature>
<comment type="caution">
    <text evidence="3">The sequence shown here is derived from an EMBL/GenBank/DDBJ whole genome shotgun (WGS) entry which is preliminary data.</text>
</comment>
<evidence type="ECO:0000256" key="1">
    <source>
        <dbReference type="SAM" id="MobiDB-lite"/>
    </source>
</evidence>
<dbReference type="Pfam" id="PF07591">
    <property type="entry name" value="PT-HINT"/>
    <property type="match status" value="1"/>
</dbReference>
<dbReference type="PROSITE" id="PS50818">
    <property type="entry name" value="INTEIN_C_TER"/>
    <property type="match status" value="1"/>
</dbReference>